<dbReference type="GO" id="GO:0005829">
    <property type="term" value="C:cytosol"/>
    <property type="evidence" value="ECO:0007669"/>
    <property type="project" value="TreeGrafter"/>
</dbReference>
<evidence type="ECO:0000256" key="17">
    <source>
        <dbReference type="RuleBase" id="RU362085"/>
    </source>
</evidence>
<evidence type="ECO:0000256" key="15">
    <source>
        <dbReference type="ARBA" id="ARBA00048954"/>
    </source>
</evidence>
<dbReference type="Pfam" id="PF00772">
    <property type="entry name" value="DnaB"/>
    <property type="match status" value="1"/>
</dbReference>
<evidence type="ECO:0000259" key="18">
    <source>
        <dbReference type="PROSITE" id="PS50819"/>
    </source>
</evidence>
<evidence type="ECO:0000313" key="21">
    <source>
        <dbReference type="Proteomes" id="UP001138768"/>
    </source>
</evidence>
<dbReference type="InterPro" id="IPR036185">
    <property type="entry name" value="DNA_heli_DnaB-like_N_sf"/>
</dbReference>
<evidence type="ECO:0000256" key="8">
    <source>
        <dbReference type="ARBA" id="ARBA00022813"/>
    </source>
</evidence>
<comment type="function">
    <text evidence="13 17">The main replicative DNA helicase, it participates in initiation and elongation during chromosome replication. Travels ahead of the DNA replisome, separating dsDNA into templates for DNA synthesis. A processive ATP-dependent 5'-3' DNA helicase it has DNA-dependent ATPase activity.</text>
</comment>
<keyword evidence="7 17" id="KW-0347">Helicase</keyword>
<dbReference type="InterPro" id="IPR036844">
    <property type="entry name" value="Hint_dom_sf"/>
</dbReference>
<dbReference type="InterPro" id="IPR006142">
    <property type="entry name" value="INTEIN"/>
</dbReference>
<dbReference type="GO" id="GO:0003677">
    <property type="term" value="F:DNA binding"/>
    <property type="evidence" value="ECO:0007669"/>
    <property type="project" value="UniProtKB-UniRule"/>
</dbReference>
<sequence length="971" mass="107557">MPGMRVPPHNLQAEQSLLGALMLENSVWEQVADKVRETDFYRQEHQLIFRAIHILAEQDQPFDVITLAEALEKRKLLDDMGGMQYLAEIDRNTGSAANAAHYARIVRFNSVLRQLIRAGTGIADLAFDTKGRSEAEILDAAEAKVFEIAEQLTRGGGFKSIEDLLTIAVNKIDELYHRNEPITGLPTGFIDFDMKTSGLQPADLIICAGRPSMGKCLEASSEILLADGRVTTIEAIVQERQAALLTLDQRLHFRTTQPSAFVDDGHKPVFRVTTRLGRVVDTTVTHPFLTMDGWQALSELDVGDCIAVPRRLPVFGNKSMRDCEVRLLGCLIGDGCLRGATPTFINDSPQLQSDFIDAANAFGGVRALLKRRPNRTSEVCVVADHDATETQRSSAFSTALRDALALSGRSQRQLALATGASPATVCYWLQGRNMPGAALFDGIERFFANARVAWAPSARERGVKNGPNALTRWLIELELWERDAHDKCIPAPVFELPKAQLALFLNRLFATDGWATLLASGQCQIGYASASERLARQVQHLLLRFGVIAKLRYRRIRRKQLGAQLGAQLGEQLGEQPAAQTEFSAWQLDLTDADSIRTFATEIGIYSKEAALGRVLEALDQKRRQTNVDLIPAAVWEQLQAAKGDESWSRLALRAGLTGVSNIHAGKRALSRQRLGQLAEALNEPTLSDLANSELFWDQIVSIEPIGLRQVYDLTIPETHNFVANDICVHNTSFAMNIAENVAIKTGKGVAVFSMEMPGDALAMRMMSSLGQIDQHRVRTGKLTEEDWPRLTSAVTMLSQAPMYIDDTPALSPTDLRARVRRLQRDLKREEKELGMIVIDYLQLMQASSEGENRATEISTISRSLKALAKELHVPVVALSQLNRSLEQRPNKRPQMSDLRESGAIEQDADVIAFIYRDEVYNEDSPDKGVAEIIIAKQRNGPIGVVKLAFLGQFTKFENLAEDLYGDLGYQ</sequence>
<feature type="domain" description="DOD-type homing endonuclease" evidence="18">
    <location>
        <begin position="327"/>
        <end position="547"/>
    </location>
</feature>
<dbReference type="FunFam" id="1.10.860.10:FF:000001">
    <property type="entry name" value="Replicative DNA helicase"/>
    <property type="match status" value="1"/>
</dbReference>
<dbReference type="InterPro" id="IPR027417">
    <property type="entry name" value="P-loop_NTPase"/>
</dbReference>
<dbReference type="PROSITE" id="PS50818">
    <property type="entry name" value="INTEIN_C_TER"/>
    <property type="match status" value="1"/>
</dbReference>
<feature type="domain" description="SF4 helicase" evidence="19">
    <location>
        <begin position="732"/>
        <end position="964"/>
    </location>
</feature>
<dbReference type="InterPro" id="IPR016136">
    <property type="entry name" value="DNA_helicase_N/primase_C"/>
</dbReference>
<dbReference type="PROSITE" id="PS51199">
    <property type="entry name" value="SF4_HELICASE"/>
    <property type="match status" value="2"/>
</dbReference>
<dbReference type="InterPro" id="IPR030934">
    <property type="entry name" value="Intein_C"/>
</dbReference>
<evidence type="ECO:0000256" key="7">
    <source>
        <dbReference type="ARBA" id="ARBA00022806"/>
    </source>
</evidence>
<organism evidence="20 21">
    <name type="scientific">Lamprobacter modestohalophilus</name>
    <dbReference type="NCBI Taxonomy" id="1064514"/>
    <lineage>
        <taxon>Bacteria</taxon>
        <taxon>Pseudomonadati</taxon>
        <taxon>Pseudomonadota</taxon>
        <taxon>Gammaproteobacteria</taxon>
        <taxon>Chromatiales</taxon>
        <taxon>Chromatiaceae</taxon>
        <taxon>Lamprobacter</taxon>
    </lineage>
</organism>
<dbReference type="Gene3D" id="1.10.860.10">
    <property type="entry name" value="DNAb Helicase, Chain A"/>
    <property type="match status" value="1"/>
</dbReference>
<dbReference type="InterPro" id="IPR004042">
    <property type="entry name" value="Intein_endonuc_central"/>
</dbReference>
<dbReference type="EC" id="5.6.2.3" evidence="16 17"/>
<dbReference type="AlphaFoldDB" id="A0A9X0WAY9"/>
<dbReference type="NCBIfam" id="TIGR01443">
    <property type="entry name" value="intein_Cterm"/>
    <property type="match status" value="1"/>
</dbReference>
<evidence type="ECO:0000256" key="12">
    <source>
        <dbReference type="ARBA" id="ARBA00023235"/>
    </source>
</evidence>
<evidence type="ECO:0000256" key="11">
    <source>
        <dbReference type="ARBA" id="ARBA00023125"/>
    </source>
</evidence>
<keyword evidence="2 17" id="KW-0639">Primosome</keyword>
<evidence type="ECO:0000256" key="16">
    <source>
        <dbReference type="NCBIfam" id="TIGR00665"/>
    </source>
</evidence>
<evidence type="ECO:0000256" key="13">
    <source>
        <dbReference type="ARBA" id="ARBA00044932"/>
    </source>
</evidence>
<dbReference type="GO" id="GO:0043139">
    <property type="term" value="F:5'-3' DNA helicase activity"/>
    <property type="evidence" value="ECO:0007669"/>
    <property type="project" value="UniProtKB-EC"/>
</dbReference>
<dbReference type="GO" id="GO:0004519">
    <property type="term" value="F:endonuclease activity"/>
    <property type="evidence" value="ECO:0007669"/>
    <property type="project" value="InterPro"/>
</dbReference>
<dbReference type="SMART" id="SM00305">
    <property type="entry name" value="HintC"/>
    <property type="match status" value="1"/>
</dbReference>
<keyword evidence="12" id="KW-0413">Isomerase</keyword>
<evidence type="ECO:0000256" key="3">
    <source>
        <dbReference type="ARBA" id="ARBA00022705"/>
    </source>
</evidence>
<evidence type="ECO:0000313" key="20">
    <source>
        <dbReference type="EMBL" id="MBK1620089.1"/>
    </source>
</evidence>
<dbReference type="InterPro" id="IPR007694">
    <property type="entry name" value="DNA_helicase_DnaB-like_C"/>
</dbReference>
<dbReference type="SUPFAM" id="SSF55608">
    <property type="entry name" value="Homing endonucleases"/>
    <property type="match status" value="1"/>
</dbReference>
<dbReference type="Pfam" id="PF03796">
    <property type="entry name" value="DnaB_C"/>
    <property type="match status" value="2"/>
</dbReference>
<evidence type="ECO:0000259" key="19">
    <source>
        <dbReference type="PROSITE" id="PS51199"/>
    </source>
</evidence>
<keyword evidence="4" id="KW-0677">Repeat</keyword>
<evidence type="ECO:0000256" key="4">
    <source>
        <dbReference type="ARBA" id="ARBA00022737"/>
    </source>
</evidence>
<dbReference type="PANTHER" id="PTHR30153">
    <property type="entry name" value="REPLICATIVE DNA HELICASE DNAB"/>
    <property type="match status" value="1"/>
</dbReference>
<accession>A0A9X0WAY9</accession>
<dbReference type="GO" id="GO:0006269">
    <property type="term" value="P:DNA replication, synthesis of primer"/>
    <property type="evidence" value="ECO:0007669"/>
    <property type="project" value="UniProtKB-UniRule"/>
</dbReference>
<dbReference type="InterPro" id="IPR010982">
    <property type="entry name" value="Lambda_DNA-bd_dom_sf"/>
</dbReference>
<reference evidence="20 21" key="1">
    <citation type="journal article" date="2020" name="Microorganisms">
        <title>Osmotic Adaptation and Compatible Solute Biosynthesis of Phototrophic Bacteria as Revealed from Genome Analyses.</title>
        <authorList>
            <person name="Imhoff J.F."/>
            <person name="Rahn T."/>
            <person name="Kunzel S."/>
            <person name="Keller A."/>
            <person name="Neulinger S.C."/>
        </authorList>
    </citation>
    <scope>NUCLEOTIDE SEQUENCE [LARGE SCALE GENOMIC DNA]</scope>
    <source>
        <strain evidence="20 21">DSM 25653</strain>
    </source>
</reference>
<dbReference type="InterPro" id="IPR007693">
    <property type="entry name" value="DNA_helicase_DnaB-like_N"/>
</dbReference>
<dbReference type="InterPro" id="IPR007692">
    <property type="entry name" value="DNA_helicase_DnaB"/>
</dbReference>
<dbReference type="Gene3D" id="1.10.260.40">
    <property type="entry name" value="lambda repressor-like DNA-binding domains"/>
    <property type="match status" value="1"/>
</dbReference>
<keyword evidence="10" id="KW-0651">Protein splicing</keyword>
<dbReference type="NCBIfam" id="TIGR01445">
    <property type="entry name" value="intein_Nterm"/>
    <property type="match status" value="1"/>
</dbReference>
<dbReference type="Gene3D" id="3.40.50.300">
    <property type="entry name" value="P-loop containing nucleotide triphosphate hydrolases"/>
    <property type="match status" value="2"/>
</dbReference>
<proteinExistence type="inferred from homology"/>
<dbReference type="PANTHER" id="PTHR30153:SF2">
    <property type="entry name" value="REPLICATIVE DNA HELICASE"/>
    <property type="match status" value="1"/>
</dbReference>
<evidence type="ECO:0000256" key="14">
    <source>
        <dbReference type="ARBA" id="ARBA00044940"/>
    </source>
</evidence>
<dbReference type="CDD" id="cd00081">
    <property type="entry name" value="Hint"/>
    <property type="match status" value="2"/>
</dbReference>
<name>A0A9X0WAY9_9GAMM</name>
<dbReference type="InterPro" id="IPR006141">
    <property type="entry name" value="Intein_N"/>
</dbReference>
<keyword evidence="5 17" id="KW-0547">Nucleotide-binding</keyword>
<evidence type="ECO:0000256" key="5">
    <source>
        <dbReference type="ARBA" id="ARBA00022741"/>
    </source>
</evidence>
<keyword evidence="8" id="KW-0068">Autocatalytic cleavage</keyword>
<keyword evidence="9 17" id="KW-0067">ATP-binding</keyword>
<dbReference type="InterPro" id="IPR003587">
    <property type="entry name" value="Hint_dom_N"/>
</dbReference>
<dbReference type="Gene3D" id="2.170.16.10">
    <property type="entry name" value="Hedgehog/Intein (Hint) domain"/>
    <property type="match status" value="2"/>
</dbReference>
<dbReference type="CDD" id="cd00093">
    <property type="entry name" value="HTH_XRE"/>
    <property type="match status" value="1"/>
</dbReference>
<evidence type="ECO:0000256" key="10">
    <source>
        <dbReference type="ARBA" id="ARBA00023000"/>
    </source>
</evidence>
<evidence type="ECO:0000256" key="1">
    <source>
        <dbReference type="ARBA" id="ARBA00008428"/>
    </source>
</evidence>
<dbReference type="NCBIfam" id="TIGR00665">
    <property type="entry name" value="DnaB"/>
    <property type="match status" value="1"/>
</dbReference>
<dbReference type="PROSITE" id="PS50817">
    <property type="entry name" value="INTEIN_N_TER"/>
    <property type="match status" value="1"/>
</dbReference>
<keyword evidence="21" id="KW-1185">Reference proteome</keyword>
<comment type="caution">
    <text evidence="20">The sequence shown here is derived from an EMBL/GenBank/DDBJ whole genome shotgun (WGS) entry which is preliminary data.</text>
</comment>
<dbReference type="InterPro" id="IPR003586">
    <property type="entry name" value="Hint_dom_C"/>
</dbReference>
<keyword evidence="3 17" id="KW-0235">DNA replication</keyword>
<dbReference type="PROSITE" id="PS50819">
    <property type="entry name" value="INTEIN_ENDONUCLEASE"/>
    <property type="match status" value="1"/>
</dbReference>
<dbReference type="CDD" id="cd00984">
    <property type="entry name" value="DnaB_C"/>
    <property type="match status" value="1"/>
</dbReference>
<dbReference type="SUPFAM" id="SSF51294">
    <property type="entry name" value="Hedgehog/intein (Hint) domain"/>
    <property type="match status" value="1"/>
</dbReference>
<dbReference type="Proteomes" id="UP001138768">
    <property type="component" value="Unassembled WGS sequence"/>
</dbReference>
<evidence type="ECO:0000256" key="6">
    <source>
        <dbReference type="ARBA" id="ARBA00022801"/>
    </source>
</evidence>
<dbReference type="GO" id="GO:0016787">
    <property type="term" value="F:hydrolase activity"/>
    <property type="evidence" value="ECO:0007669"/>
    <property type="project" value="UniProtKB-KW"/>
</dbReference>
<dbReference type="Pfam" id="PF14528">
    <property type="entry name" value="LAGLIDADG_3"/>
    <property type="match status" value="1"/>
</dbReference>
<comment type="catalytic activity">
    <reaction evidence="15 17">
        <text>ATP + H2O = ADP + phosphate + H(+)</text>
        <dbReference type="Rhea" id="RHEA:13065"/>
        <dbReference type="ChEBI" id="CHEBI:15377"/>
        <dbReference type="ChEBI" id="CHEBI:15378"/>
        <dbReference type="ChEBI" id="CHEBI:30616"/>
        <dbReference type="ChEBI" id="CHEBI:43474"/>
        <dbReference type="ChEBI" id="CHEBI:456216"/>
        <dbReference type="EC" id="5.6.2.3"/>
    </reaction>
</comment>
<evidence type="ECO:0000256" key="2">
    <source>
        <dbReference type="ARBA" id="ARBA00022515"/>
    </source>
</evidence>
<evidence type="ECO:0000256" key="9">
    <source>
        <dbReference type="ARBA" id="ARBA00022840"/>
    </source>
</evidence>
<dbReference type="GO" id="GO:1990077">
    <property type="term" value="C:primosome complex"/>
    <property type="evidence" value="ECO:0007669"/>
    <property type="project" value="UniProtKB-UniRule"/>
</dbReference>
<dbReference type="SUPFAM" id="SSF52540">
    <property type="entry name" value="P-loop containing nucleoside triphosphate hydrolases"/>
    <property type="match status" value="1"/>
</dbReference>
<dbReference type="Gene3D" id="3.10.28.10">
    <property type="entry name" value="Homing endonucleases"/>
    <property type="match status" value="1"/>
</dbReference>
<dbReference type="InterPro" id="IPR004860">
    <property type="entry name" value="LAGLIDADG_dom"/>
</dbReference>
<dbReference type="InterPro" id="IPR027434">
    <property type="entry name" value="Homing_endonucl"/>
</dbReference>
<keyword evidence="6 17" id="KW-0378">Hydrolase</keyword>
<dbReference type="SUPFAM" id="SSF48024">
    <property type="entry name" value="N-terminal domain of DnaB helicase"/>
    <property type="match status" value="1"/>
</dbReference>
<dbReference type="GO" id="GO:0016539">
    <property type="term" value="P:intein-mediated protein splicing"/>
    <property type="evidence" value="ECO:0007669"/>
    <property type="project" value="InterPro"/>
</dbReference>
<keyword evidence="11 17" id="KW-0238">DNA-binding</keyword>
<feature type="domain" description="SF4 helicase" evidence="19">
    <location>
        <begin position="178"/>
        <end position="215"/>
    </location>
</feature>
<gene>
    <name evidence="20" type="primary">dnaB</name>
    <name evidence="20" type="ORF">CKO42_16905</name>
</gene>
<dbReference type="SMART" id="SM00306">
    <property type="entry name" value="HintN"/>
    <property type="match status" value="1"/>
</dbReference>
<dbReference type="InterPro" id="IPR001387">
    <property type="entry name" value="Cro/C1-type_HTH"/>
</dbReference>
<protein>
    <recommendedName>
        <fullName evidence="16 17">Replicative DNA helicase</fullName>
        <ecNumber evidence="16 17">5.6.2.3</ecNumber>
    </recommendedName>
</protein>
<dbReference type="PRINTS" id="PR00379">
    <property type="entry name" value="INTEIN"/>
</dbReference>
<dbReference type="GO" id="GO:0005524">
    <property type="term" value="F:ATP binding"/>
    <property type="evidence" value="ECO:0007669"/>
    <property type="project" value="UniProtKB-UniRule"/>
</dbReference>
<dbReference type="EMBL" id="NRRY01000031">
    <property type="protein sequence ID" value="MBK1620089.1"/>
    <property type="molecule type" value="Genomic_DNA"/>
</dbReference>
<comment type="function">
    <text evidence="14">The intein is an endonuclease.</text>
</comment>
<comment type="similarity">
    <text evidence="1 17">Belongs to the helicase family. DnaB subfamily.</text>
</comment>